<feature type="transmembrane region" description="Helical" evidence="1">
    <location>
        <begin position="189"/>
        <end position="207"/>
    </location>
</feature>
<keyword evidence="1" id="KW-0472">Membrane</keyword>
<dbReference type="GeneID" id="61135911"/>
<geneLocation type="plasmid" evidence="2">
    <name>2</name>
</geneLocation>
<dbReference type="PANTHER" id="PTHR37305">
    <property type="entry name" value="INTEGRAL MEMBRANE PROTEIN-RELATED"/>
    <property type="match status" value="1"/>
</dbReference>
<evidence type="ECO:0000256" key="1">
    <source>
        <dbReference type="SAM" id="Phobius"/>
    </source>
</evidence>
<dbReference type="AlphaFoldDB" id="A0A0H5P2Z7"/>
<keyword evidence="1" id="KW-1133">Transmembrane helix</keyword>
<keyword evidence="1" id="KW-0812">Transmembrane</keyword>
<accession>A0A0H5P2Z7</accession>
<dbReference type="OMA" id="YRFGVIR"/>
<dbReference type="KEGG" id="nfr:ERS450000_04536"/>
<reference evidence="3" key="1">
    <citation type="submission" date="2015-03" db="EMBL/GenBank/DDBJ databases">
        <authorList>
            <consortium name="Pathogen Informatics"/>
        </authorList>
    </citation>
    <scope>NUCLEOTIDE SEQUENCE [LARGE SCALE GENOMIC DNA]</scope>
    <source>
        <strain evidence="3">NCTC11134</strain>
        <plasmid evidence="3">2</plasmid>
    </source>
</reference>
<feature type="transmembrane region" description="Helical" evidence="1">
    <location>
        <begin position="18"/>
        <end position="42"/>
    </location>
</feature>
<feature type="transmembrane region" description="Helical" evidence="1">
    <location>
        <begin position="160"/>
        <end position="182"/>
    </location>
</feature>
<gene>
    <name evidence="2" type="ORF">ERS450000_04536</name>
</gene>
<evidence type="ECO:0000313" key="2">
    <source>
        <dbReference type="EMBL" id="CRY81669.1"/>
    </source>
</evidence>
<feature type="transmembrane region" description="Helical" evidence="1">
    <location>
        <begin position="62"/>
        <end position="90"/>
    </location>
</feature>
<feature type="transmembrane region" description="Helical" evidence="1">
    <location>
        <begin position="242"/>
        <end position="261"/>
    </location>
</feature>
<dbReference type="RefSeq" id="WP_011211869.1">
    <property type="nucleotide sequence ID" value="NZ_CAACYE020000001.1"/>
</dbReference>
<dbReference type="PANTHER" id="PTHR37305:SF1">
    <property type="entry name" value="MEMBRANE PROTEIN"/>
    <property type="match status" value="1"/>
</dbReference>
<protein>
    <submittedName>
        <fullName evidence="2">ABC-2 family transporter protein</fullName>
    </submittedName>
</protein>
<name>A0A0H5P2Z7_NOCFR</name>
<dbReference type="Proteomes" id="UP000057820">
    <property type="component" value="Plasmid 2"/>
</dbReference>
<sequence length="266" mass="28360">MGVLAAERIKLTSTRSPWWCTALTVVFALGITALFALLLNVSMSAYREDPSLGPEPPYAENAMAGLGITGVAFIPGFGYILIMILAALAVTSEYRFGTMKATFLAVPNRTSVLVTKAAMIAVGAAVLSAVLTLLSFFILQVITTDDVGAKLSLSEGDTKIFYAVPIFVALVVFLAVGVGALVRQSAGAISLLIVWPVLIEPIIGAFGKYGRNIQVFLPFQNANRFLGLDDNSLPWHWGAWPALLYFAAFVAIVFAAALVVVNKRDA</sequence>
<keyword evidence="2" id="KW-0614">Plasmid</keyword>
<proteinExistence type="predicted"/>
<feature type="transmembrane region" description="Helical" evidence="1">
    <location>
        <begin position="117"/>
        <end position="140"/>
    </location>
</feature>
<evidence type="ECO:0000313" key="3">
    <source>
        <dbReference type="Proteomes" id="UP000057820"/>
    </source>
</evidence>
<organism evidence="2 3">
    <name type="scientific">Nocardia farcinica</name>
    <dbReference type="NCBI Taxonomy" id="37329"/>
    <lineage>
        <taxon>Bacteria</taxon>
        <taxon>Bacillati</taxon>
        <taxon>Actinomycetota</taxon>
        <taxon>Actinomycetes</taxon>
        <taxon>Mycobacteriales</taxon>
        <taxon>Nocardiaceae</taxon>
        <taxon>Nocardia</taxon>
    </lineage>
</organism>
<dbReference type="EMBL" id="LN868939">
    <property type="protein sequence ID" value="CRY81669.1"/>
    <property type="molecule type" value="Genomic_DNA"/>
</dbReference>